<feature type="domain" description="Novel STAND NTPase 1" evidence="4">
    <location>
        <begin position="120"/>
        <end position="487"/>
    </location>
</feature>
<dbReference type="RefSeq" id="WP_307849972.1">
    <property type="nucleotide sequence ID" value="NZ_JAGIOO010000001.1"/>
</dbReference>
<dbReference type="SMART" id="SM00320">
    <property type="entry name" value="WD40"/>
    <property type="match status" value="13"/>
</dbReference>
<dbReference type="InterPro" id="IPR015943">
    <property type="entry name" value="WD40/YVTN_repeat-like_dom_sf"/>
</dbReference>
<keyword evidence="1 3" id="KW-0853">WD repeat</keyword>
<feature type="repeat" description="WD" evidence="3">
    <location>
        <begin position="1207"/>
        <end position="1230"/>
    </location>
</feature>
<evidence type="ECO:0000313" key="6">
    <source>
        <dbReference type="Proteomes" id="UP001519363"/>
    </source>
</evidence>
<dbReference type="PANTHER" id="PTHR22847:SF637">
    <property type="entry name" value="WD REPEAT DOMAIN 5B"/>
    <property type="match status" value="1"/>
</dbReference>
<feature type="repeat" description="WD" evidence="3">
    <location>
        <begin position="657"/>
        <end position="691"/>
    </location>
</feature>
<dbReference type="InterPro" id="IPR019775">
    <property type="entry name" value="WD40_repeat_CS"/>
</dbReference>
<accession>A0ABS5ADA6</accession>
<feature type="repeat" description="WD" evidence="3">
    <location>
        <begin position="886"/>
        <end position="919"/>
    </location>
</feature>
<dbReference type="Pfam" id="PF20703">
    <property type="entry name" value="nSTAND1"/>
    <property type="match status" value="1"/>
</dbReference>
<evidence type="ECO:0000313" key="5">
    <source>
        <dbReference type="EMBL" id="MBP2474257.1"/>
    </source>
</evidence>
<dbReference type="Proteomes" id="UP001519363">
    <property type="component" value="Unassembled WGS sequence"/>
</dbReference>
<dbReference type="SUPFAM" id="SSF50978">
    <property type="entry name" value="WD40 repeat-like"/>
    <property type="match status" value="2"/>
</dbReference>
<feature type="repeat" description="WD" evidence="3">
    <location>
        <begin position="923"/>
        <end position="956"/>
    </location>
</feature>
<evidence type="ECO:0000256" key="2">
    <source>
        <dbReference type="ARBA" id="ARBA00022737"/>
    </source>
</evidence>
<dbReference type="PROSITE" id="PS50294">
    <property type="entry name" value="WD_REPEATS_REGION"/>
    <property type="match status" value="11"/>
</dbReference>
<reference evidence="5 6" key="1">
    <citation type="submission" date="2021-03" db="EMBL/GenBank/DDBJ databases">
        <title>Sequencing the genomes of 1000 actinobacteria strains.</title>
        <authorList>
            <person name="Klenk H.-P."/>
        </authorList>
    </citation>
    <scope>NUCLEOTIDE SEQUENCE [LARGE SCALE GENOMIC DNA]</scope>
    <source>
        <strain evidence="5 6">DSM 44580</strain>
    </source>
</reference>
<dbReference type="PROSITE" id="PS50082">
    <property type="entry name" value="WD_REPEATS_2"/>
    <property type="match status" value="13"/>
</dbReference>
<feature type="repeat" description="WD" evidence="3">
    <location>
        <begin position="1152"/>
        <end position="1193"/>
    </location>
</feature>
<feature type="repeat" description="WD" evidence="3">
    <location>
        <begin position="1107"/>
        <end position="1148"/>
    </location>
</feature>
<dbReference type="InterPro" id="IPR020472">
    <property type="entry name" value="WD40_PAC1"/>
</dbReference>
<evidence type="ECO:0000256" key="1">
    <source>
        <dbReference type="ARBA" id="ARBA00022574"/>
    </source>
</evidence>
<feature type="repeat" description="WD" evidence="3">
    <location>
        <begin position="713"/>
        <end position="736"/>
    </location>
</feature>
<proteinExistence type="predicted"/>
<feature type="repeat" description="WD" evidence="3">
    <location>
        <begin position="794"/>
        <end position="835"/>
    </location>
</feature>
<name>A0ABS5ADA6_9PSEU</name>
<dbReference type="PROSITE" id="PS00678">
    <property type="entry name" value="WD_REPEATS_1"/>
    <property type="match status" value="7"/>
</dbReference>
<dbReference type="PANTHER" id="PTHR22847">
    <property type="entry name" value="WD40 REPEAT PROTEIN"/>
    <property type="match status" value="1"/>
</dbReference>
<feature type="repeat" description="WD" evidence="3">
    <location>
        <begin position="840"/>
        <end position="872"/>
    </location>
</feature>
<keyword evidence="2" id="KW-0677">Repeat</keyword>
<dbReference type="CDD" id="cd00200">
    <property type="entry name" value="WD40"/>
    <property type="match status" value="2"/>
</dbReference>
<gene>
    <name evidence="5" type="ORF">JOF53_003129</name>
</gene>
<dbReference type="SUPFAM" id="SSF52540">
    <property type="entry name" value="P-loop containing nucleoside triphosphate hydrolases"/>
    <property type="match status" value="1"/>
</dbReference>
<organism evidence="5 6">
    <name type="scientific">Crossiella equi</name>
    <dbReference type="NCBI Taxonomy" id="130796"/>
    <lineage>
        <taxon>Bacteria</taxon>
        <taxon>Bacillati</taxon>
        <taxon>Actinomycetota</taxon>
        <taxon>Actinomycetes</taxon>
        <taxon>Pseudonocardiales</taxon>
        <taxon>Pseudonocardiaceae</taxon>
        <taxon>Crossiella</taxon>
    </lineage>
</organism>
<dbReference type="InterPro" id="IPR027417">
    <property type="entry name" value="P-loop_NTPase"/>
</dbReference>
<comment type="caution">
    <text evidence="5">The sequence shown here is derived from an EMBL/GenBank/DDBJ whole genome shotgun (WGS) entry which is preliminary data.</text>
</comment>
<keyword evidence="6" id="KW-1185">Reference proteome</keyword>
<dbReference type="InterPro" id="IPR001680">
    <property type="entry name" value="WD40_rpt"/>
</dbReference>
<feature type="repeat" description="WD" evidence="3">
    <location>
        <begin position="969"/>
        <end position="1010"/>
    </location>
</feature>
<evidence type="ECO:0000256" key="3">
    <source>
        <dbReference type="PROSITE-ProRule" id="PRU00221"/>
    </source>
</evidence>
<dbReference type="PRINTS" id="PR00320">
    <property type="entry name" value="GPROTEINBRPT"/>
</dbReference>
<dbReference type="InterPro" id="IPR049052">
    <property type="entry name" value="nSTAND1"/>
</dbReference>
<sequence length="1266" mass="134360">MSGARAAFAERFALLYAEAGDPPLKRVAESVARARRTDERGRPVQVTTQRISDWRRGRNVPARFAGLAVVLEVLIGEARARKPAPALPGLYDREAWRVLWTAALAAPVESEAPPEEALCPYRGLAAFQPEDSPHFFGRERATAALLAMVRASDGISVLVGASGAGKSSLLRAGLVPALARDEQYAGLPVTVLTPGADPVAALAAHPAPERRVLVVDQFEEVFTLCPDEAARREFLGRLAEESTSSVVVAGLRADFYGRCLDHPELVEALQHRHLVLGPMSAAELRAAVTAPARAVGLALETGLVELLLRDLGVSDRRGGTRGAERDTYDAGALPLLAHALLATWQHRQGGRLTVAGYRTAGGIQGAVAATAERAWAELDAAGQAAARPLLLRLVRIGEDSEDTRRRAGREELIENAADPSATEAALETLAAARLVTLDADSVEITHEALLKAWPRLSGWLDADRAGHLTRQRLEEDAKAWADQHEDASLLYRGARLETTRAAAASGGPSELARRFLATSVRQWRRSVWLRRGAVALVCVFALVVSIAAVVVVRQRDEAQFRQVLAEADRSLTTDTSLSAQLTLVAADLRPDDEEVRSRLLATQQLPLATSLTGHRGAVYLTTFSPDGTVLATAGADHTARLWDVRDRASPKPYGPPLTGHTDWLSSAVFSPDGRILATTGADDTIRLWDVRDPAAPKPLGEPLDTGGGTAYLLAFSPDGTLLAAANEDRTAALWRLADPARPVRAGTVTGHTGQVRSVAFSPDGRLLATGADDATVRLSDVRDPAAPKPVGAPLTGHLAGLHSVAFNRDGTLLATGGEDKVVRLWDLRDPARVVPAGPPVLGHSAPVWSVVFSPVLPVLASAAADGTTRLWNTSEPAGVMPLGPPLAARNSKVYAAGFSPDGLALAVGGEDSEAQLWRLPPALVGHSVSVSRPAFRPDGRVLATGGGDRAIRLWHLADPARPRLASVVEGAHTEGVGWTAFRPDGKVLASASADRTVRLWDVADAERPRALGAPITGGQRYSLPVRFSPDGTLLAMAVDRDSFQLLDVRDPARPVPLGTPVQAHANLVNTLVFSRDGRILYTGSDDYTLKVWDLTDPARPVPVGGPLTGHTGPVRAAELSPDGGLLATGAGDSGIRLWDLTDPRAPKSTRELTGHTESVDQVAFAPDGATLVSGSADHTVRRWALPSGTPVGPPVTTTLGAWWSSPSYHPSGRHLVTAGSDNTVRTWDLDLAAARTRVCSATRGALDEATWREHLPQLDFQPPCDG</sequence>
<dbReference type="Pfam" id="PF00400">
    <property type="entry name" value="WD40"/>
    <property type="match status" value="12"/>
</dbReference>
<dbReference type="EMBL" id="JAGIOO010000001">
    <property type="protein sequence ID" value="MBP2474257.1"/>
    <property type="molecule type" value="Genomic_DNA"/>
</dbReference>
<evidence type="ECO:0000259" key="4">
    <source>
        <dbReference type="Pfam" id="PF20703"/>
    </source>
</evidence>
<feature type="repeat" description="WD" evidence="3">
    <location>
        <begin position="611"/>
        <end position="652"/>
    </location>
</feature>
<protein>
    <submittedName>
        <fullName evidence="5">WD40 repeat protein</fullName>
    </submittedName>
</protein>
<feature type="repeat" description="WD" evidence="3">
    <location>
        <begin position="748"/>
        <end position="782"/>
    </location>
</feature>
<feature type="repeat" description="WD" evidence="3">
    <location>
        <begin position="1061"/>
        <end position="1094"/>
    </location>
</feature>
<dbReference type="InterPro" id="IPR036322">
    <property type="entry name" value="WD40_repeat_dom_sf"/>
</dbReference>
<dbReference type="Gene3D" id="2.130.10.10">
    <property type="entry name" value="YVTN repeat-like/Quinoprotein amine dehydrogenase"/>
    <property type="match status" value="5"/>
</dbReference>